<dbReference type="InterPro" id="IPR027417">
    <property type="entry name" value="P-loop_NTPase"/>
</dbReference>
<dbReference type="Pfam" id="PF00989">
    <property type="entry name" value="PAS"/>
    <property type="match status" value="1"/>
</dbReference>
<comment type="caution">
    <text evidence="10">The sequence shown here is derived from an EMBL/GenBank/DDBJ whole genome shotgun (WGS) entry which is preliminary data.</text>
</comment>
<dbReference type="PANTHER" id="PTHR32071">
    <property type="entry name" value="TRANSCRIPTIONAL REGULATORY PROTEIN"/>
    <property type="match status" value="1"/>
</dbReference>
<dbReference type="GO" id="GO:0005524">
    <property type="term" value="F:ATP binding"/>
    <property type="evidence" value="ECO:0007669"/>
    <property type="project" value="UniProtKB-KW"/>
</dbReference>
<dbReference type="PROSITE" id="PS50112">
    <property type="entry name" value="PAS"/>
    <property type="match status" value="1"/>
</dbReference>
<dbReference type="Proteomes" id="UP000318937">
    <property type="component" value="Unassembled WGS sequence"/>
</dbReference>
<keyword evidence="1" id="KW-0547">Nucleotide-binding</keyword>
<evidence type="ECO:0000259" key="8">
    <source>
        <dbReference type="PROSITE" id="PS50045"/>
    </source>
</evidence>
<dbReference type="CDD" id="cd00130">
    <property type="entry name" value="PAS"/>
    <property type="match status" value="1"/>
</dbReference>
<organism evidence="10 11">
    <name type="scientific">Psychrobacillus soli</name>
    <dbReference type="NCBI Taxonomy" id="1543965"/>
    <lineage>
        <taxon>Bacteria</taxon>
        <taxon>Bacillati</taxon>
        <taxon>Bacillota</taxon>
        <taxon>Bacilli</taxon>
        <taxon>Bacillales</taxon>
        <taxon>Bacillaceae</taxon>
        <taxon>Psychrobacillus</taxon>
    </lineage>
</organism>
<dbReference type="InterPro" id="IPR003593">
    <property type="entry name" value="AAA+_ATPase"/>
</dbReference>
<dbReference type="SMART" id="SM00382">
    <property type="entry name" value="AAA"/>
    <property type="match status" value="1"/>
</dbReference>
<accession>A0A544TLJ8</accession>
<dbReference type="InterPro" id="IPR000014">
    <property type="entry name" value="PAS"/>
</dbReference>
<dbReference type="AlphaFoldDB" id="A0A544TLJ8"/>
<keyword evidence="4" id="KW-0805">Transcription regulation</keyword>
<evidence type="ECO:0000313" key="11">
    <source>
        <dbReference type="Proteomes" id="UP000318937"/>
    </source>
</evidence>
<dbReference type="SUPFAM" id="SSF46689">
    <property type="entry name" value="Homeodomain-like"/>
    <property type="match status" value="1"/>
</dbReference>
<evidence type="ECO:0000313" key="10">
    <source>
        <dbReference type="EMBL" id="TQR18309.1"/>
    </source>
</evidence>
<dbReference type="PANTHER" id="PTHR32071:SF57">
    <property type="entry name" value="C4-DICARBOXYLATE TRANSPORT TRANSCRIPTIONAL REGULATORY PROTEIN DCTD"/>
    <property type="match status" value="1"/>
</dbReference>
<dbReference type="SUPFAM" id="SSF55785">
    <property type="entry name" value="PYP-like sensor domain (PAS domain)"/>
    <property type="match status" value="1"/>
</dbReference>
<dbReference type="InterPro" id="IPR013767">
    <property type="entry name" value="PAS_fold"/>
</dbReference>
<evidence type="ECO:0000256" key="4">
    <source>
        <dbReference type="ARBA" id="ARBA00023015"/>
    </source>
</evidence>
<dbReference type="InterPro" id="IPR025944">
    <property type="entry name" value="Sigma_54_int_dom_CS"/>
</dbReference>
<dbReference type="InterPro" id="IPR058031">
    <property type="entry name" value="AAA_lid_NorR"/>
</dbReference>
<dbReference type="CDD" id="cd00009">
    <property type="entry name" value="AAA"/>
    <property type="match status" value="1"/>
</dbReference>
<dbReference type="GO" id="GO:0003677">
    <property type="term" value="F:DNA binding"/>
    <property type="evidence" value="ECO:0007669"/>
    <property type="project" value="UniProtKB-KW"/>
</dbReference>
<proteinExistence type="predicted"/>
<dbReference type="EMBL" id="VDGG01000003">
    <property type="protein sequence ID" value="TQR18309.1"/>
    <property type="molecule type" value="Genomic_DNA"/>
</dbReference>
<gene>
    <name evidence="10" type="ORF">FG383_02410</name>
</gene>
<dbReference type="InterPro" id="IPR002078">
    <property type="entry name" value="Sigma_54_int"/>
</dbReference>
<dbReference type="OrthoDB" id="9771372at2"/>
<keyword evidence="2" id="KW-0058">Aromatic hydrocarbons catabolism</keyword>
<feature type="domain" description="PAS" evidence="9">
    <location>
        <begin position="106"/>
        <end position="157"/>
    </location>
</feature>
<dbReference type="Gene3D" id="3.30.450.20">
    <property type="entry name" value="PAS domain"/>
    <property type="match status" value="1"/>
</dbReference>
<dbReference type="InterPro" id="IPR025662">
    <property type="entry name" value="Sigma_54_int_dom_ATP-bd_1"/>
</dbReference>
<reference evidence="10 11" key="1">
    <citation type="submission" date="2019-05" db="EMBL/GenBank/DDBJ databases">
        <title>Psychrobacillus vulpis sp. nov., a new species isolated from feces of a red fox that inhabits in The Tablas de Daimiel Natural Park, Albacete, Spain.</title>
        <authorList>
            <person name="Rodriguez M."/>
            <person name="Reina J.C."/>
            <person name="Bejar V."/>
            <person name="Llamas I."/>
        </authorList>
    </citation>
    <scope>NUCLEOTIDE SEQUENCE [LARGE SCALE GENOMIC DNA]</scope>
    <source>
        <strain evidence="10 11">NHI-2</strain>
    </source>
</reference>
<keyword evidence="11" id="KW-1185">Reference proteome</keyword>
<dbReference type="Pfam" id="PF25601">
    <property type="entry name" value="AAA_lid_14"/>
    <property type="match status" value="1"/>
</dbReference>
<dbReference type="Gene3D" id="1.10.10.60">
    <property type="entry name" value="Homeodomain-like"/>
    <property type="match status" value="1"/>
</dbReference>
<keyword evidence="7" id="KW-0175">Coiled coil</keyword>
<dbReference type="InterPro" id="IPR035965">
    <property type="entry name" value="PAS-like_dom_sf"/>
</dbReference>
<dbReference type="SUPFAM" id="SSF52540">
    <property type="entry name" value="P-loop containing nucleoside triphosphate hydrolases"/>
    <property type="match status" value="1"/>
</dbReference>
<dbReference type="Pfam" id="PF18024">
    <property type="entry name" value="HTH_50"/>
    <property type="match status" value="1"/>
</dbReference>
<dbReference type="PROSITE" id="PS50045">
    <property type="entry name" value="SIGMA54_INTERACT_4"/>
    <property type="match status" value="1"/>
</dbReference>
<dbReference type="Gene3D" id="1.10.8.60">
    <property type="match status" value="1"/>
</dbReference>
<dbReference type="FunFam" id="3.40.50.300:FF:000006">
    <property type="entry name" value="DNA-binding transcriptional regulator NtrC"/>
    <property type="match status" value="1"/>
</dbReference>
<evidence type="ECO:0000256" key="1">
    <source>
        <dbReference type="ARBA" id="ARBA00022741"/>
    </source>
</evidence>
<evidence type="ECO:0000259" key="9">
    <source>
        <dbReference type="PROSITE" id="PS50112"/>
    </source>
</evidence>
<evidence type="ECO:0000256" key="2">
    <source>
        <dbReference type="ARBA" id="ARBA00022797"/>
    </source>
</evidence>
<evidence type="ECO:0000256" key="3">
    <source>
        <dbReference type="ARBA" id="ARBA00022840"/>
    </source>
</evidence>
<keyword evidence="3" id="KW-0067">ATP-binding</keyword>
<dbReference type="Pfam" id="PF00158">
    <property type="entry name" value="Sigma54_activat"/>
    <property type="match status" value="1"/>
</dbReference>
<evidence type="ECO:0000256" key="7">
    <source>
        <dbReference type="SAM" id="Coils"/>
    </source>
</evidence>
<dbReference type="SMART" id="SM00091">
    <property type="entry name" value="PAS"/>
    <property type="match status" value="1"/>
</dbReference>
<protein>
    <recommendedName>
        <fullName evidence="6">HTH-type transcriptional regulatory protein TyrR</fullName>
    </recommendedName>
</protein>
<dbReference type="InterPro" id="IPR030828">
    <property type="entry name" value="HTH_TyrR"/>
</dbReference>
<feature type="domain" description="Sigma-54 factor interaction" evidence="8">
    <location>
        <begin position="251"/>
        <end position="481"/>
    </location>
</feature>
<evidence type="ECO:0000256" key="5">
    <source>
        <dbReference type="ARBA" id="ARBA00023163"/>
    </source>
</evidence>
<dbReference type="InterPro" id="IPR009057">
    <property type="entry name" value="Homeodomain-like_sf"/>
</dbReference>
<keyword evidence="5" id="KW-0804">Transcription</keyword>
<name>A0A544TLJ8_9BACI</name>
<dbReference type="PROSITE" id="PS00675">
    <property type="entry name" value="SIGMA54_INTERACT_1"/>
    <property type="match status" value="1"/>
</dbReference>
<dbReference type="NCBIfam" id="TIGR00229">
    <property type="entry name" value="sensory_box"/>
    <property type="match status" value="1"/>
</dbReference>
<evidence type="ECO:0000256" key="6">
    <source>
        <dbReference type="ARBA" id="ARBA00029500"/>
    </source>
</evidence>
<feature type="coiled-coil region" evidence="7">
    <location>
        <begin position="86"/>
        <end position="116"/>
    </location>
</feature>
<dbReference type="Gene3D" id="3.40.50.300">
    <property type="entry name" value="P-loop containing nucleotide triphosphate hydrolases"/>
    <property type="match status" value="1"/>
</dbReference>
<dbReference type="GO" id="GO:0006355">
    <property type="term" value="P:regulation of DNA-templated transcription"/>
    <property type="evidence" value="ECO:0007669"/>
    <property type="project" value="InterPro"/>
</dbReference>
<dbReference type="PROSITE" id="PS00688">
    <property type="entry name" value="SIGMA54_INTERACT_3"/>
    <property type="match status" value="1"/>
</dbReference>
<feature type="coiled-coil region" evidence="7">
    <location>
        <begin position="216"/>
        <end position="243"/>
    </location>
</feature>
<sequence>MKGELFLTQIEILPFLILETTLNNKVIRVNERLLADLGMNVTNESVDKAFDKWYEKQGGNIVQARLNNREYIFLKAQLKEERIFYVGIHSQELENSMRELEELRRLNRLLDAAIENSYDGIYITDKDGGTLRTNAAIERITGIPKEYYINKKVDDLIKRGILKDSVTHKVIEKKRTVSLIQLNYSGNETLLTGSPVFNDQGEVESVVTNIRNLSDLNSLQTALSRANELNKSYQQEIERLKGSEHFIDGKTVVESEQMRLIYDTAKRIANVSATVLILGETGVGKDVLAKYIYTESERSRSGKFVKVNCGAIPANLLESELFGYAGGAFTGASKNGKPGMFELADSGVLFLDEIGEMSLDLQVKLLRVIQEREIQRVGGTSTKKIDVRLIAATNRNLKLMVQEGKFREDLYYRLNVVPIIIPPLRDRKEEIHSLIKIFLNDINEKYKMNKEMNAELTSFFYHHHWPGNIRELSNLLEQIVLLNNVDELKLEHLPYEYKSELKPNSIEIDEALTLKKAVEMAEENVLRRAVEKYTTTYELAKALETSQPTIVRKLNKYKIALKRSNDTK</sequence>